<evidence type="ECO:0000313" key="4">
    <source>
        <dbReference type="Proteomes" id="UP000800040"/>
    </source>
</evidence>
<evidence type="ECO:0000313" key="3">
    <source>
        <dbReference type="EMBL" id="KAF1828701.1"/>
    </source>
</evidence>
<dbReference type="AlphaFoldDB" id="A0A6A5JXF5"/>
<keyword evidence="4" id="KW-1185">Reference proteome</keyword>
<dbReference type="InterPro" id="IPR036047">
    <property type="entry name" value="F-box-like_dom_sf"/>
</dbReference>
<feature type="region of interest" description="Disordered" evidence="1">
    <location>
        <begin position="478"/>
        <end position="519"/>
    </location>
</feature>
<dbReference type="OrthoDB" id="2520703at2759"/>
<feature type="compositionally biased region" description="Acidic residues" evidence="1">
    <location>
        <begin position="478"/>
        <end position="490"/>
    </location>
</feature>
<name>A0A6A5JXF5_9PLEO</name>
<gene>
    <name evidence="3" type="ORF">BDW02DRAFT_209632</name>
</gene>
<dbReference type="PROSITE" id="PS50181">
    <property type="entry name" value="FBOX"/>
    <property type="match status" value="1"/>
</dbReference>
<sequence>MAIIYEHDFPLLPSQATKRRLTEESKGSARSNRSPTLVPAAILTYLPDELILGILYYLPGIDAHNFHLHSLLSLSLTCRRLNRIIVEKLYATYDSHFCEPYTFLRTMISNPRVAEFVQHANVIYGMQAYRKTSYIPTARDKKIIKDGMRMVAVPGWKELATACNEYSSDQEGLHNAMLLHIPNITSLNIECSARFRGPRSAWVDLISKASAGTLSRRTHRFENLRSIKVDVRSITLSQIAPLFRLQSLRLLHLREIIQYGMERCRACHGCHGNEGRNASKLQRLIPQACNNLYELILEHTFYDMEFLDVLLASPRQLSSFKYDVSLEHLSGIYMMPESTLLSGIICHQKTSLETLDVFCDARAEEETHGEIHLHGSLKGFTSLKRLSCPLSMTAFGPSDNFVERLPSSLVAFRTMIRRDTDDHRCLDTLGHMAANYRIHIPRLKEVRVVTPKTAPWTTYDWEGLLNPMMEAGVSFVVENDDDDEDEDDDFGSWKDDTTESSRSSDEVDLYSDNDQESIP</sequence>
<dbReference type="SUPFAM" id="SSF81383">
    <property type="entry name" value="F-box domain"/>
    <property type="match status" value="1"/>
</dbReference>
<feature type="compositionally biased region" description="Basic and acidic residues" evidence="1">
    <location>
        <begin position="491"/>
        <end position="505"/>
    </location>
</feature>
<dbReference type="Pfam" id="PF12937">
    <property type="entry name" value="F-box-like"/>
    <property type="match status" value="1"/>
</dbReference>
<organism evidence="3 4">
    <name type="scientific">Decorospora gaudefroyi</name>
    <dbReference type="NCBI Taxonomy" id="184978"/>
    <lineage>
        <taxon>Eukaryota</taxon>
        <taxon>Fungi</taxon>
        <taxon>Dikarya</taxon>
        <taxon>Ascomycota</taxon>
        <taxon>Pezizomycotina</taxon>
        <taxon>Dothideomycetes</taxon>
        <taxon>Pleosporomycetidae</taxon>
        <taxon>Pleosporales</taxon>
        <taxon>Pleosporineae</taxon>
        <taxon>Pleosporaceae</taxon>
        <taxon>Decorospora</taxon>
    </lineage>
</organism>
<accession>A0A6A5JXF5</accession>
<dbReference type="InterPro" id="IPR001810">
    <property type="entry name" value="F-box_dom"/>
</dbReference>
<feature type="compositionally biased region" description="Acidic residues" evidence="1">
    <location>
        <begin position="506"/>
        <end position="519"/>
    </location>
</feature>
<protein>
    <recommendedName>
        <fullName evidence="2">F-box domain-containing protein</fullName>
    </recommendedName>
</protein>
<evidence type="ECO:0000259" key="2">
    <source>
        <dbReference type="PROSITE" id="PS50181"/>
    </source>
</evidence>
<dbReference type="Proteomes" id="UP000800040">
    <property type="component" value="Unassembled WGS sequence"/>
</dbReference>
<feature type="domain" description="F-box" evidence="2">
    <location>
        <begin position="40"/>
        <end position="96"/>
    </location>
</feature>
<proteinExistence type="predicted"/>
<evidence type="ECO:0000256" key="1">
    <source>
        <dbReference type="SAM" id="MobiDB-lite"/>
    </source>
</evidence>
<reference evidence="3" key="1">
    <citation type="submission" date="2020-01" db="EMBL/GenBank/DDBJ databases">
        <authorList>
            <consortium name="DOE Joint Genome Institute"/>
            <person name="Haridas S."/>
            <person name="Albert R."/>
            <person name="Binder M."/>
            <person name="Bloem J."/>
            <person name="Labutti K."/>
            <person name="Salamov A."/>
            <person name="Andreopoulos B."/>
            <person name="Baker S.E."/>
            <person name="Barry K."/>
            <person name="Bills G."/>
            <person name="Bluhm B.H."/>
            <person name="Cannon C."/>
            <person name="Castanera R."/>
            <person name="Culley D.E."/>
            <person name="Daum C."/>
            <person name="Ezra D."/>
            <person name="Gonzalez J.B."/>
            <person name="Henrissat B."/>
            <person name="Kuo A."/>
            <person name="Liang C."/>
            <person name="Lipzen A."/>
            <person name="Lutzoni F."/>
            <person name="Magnuson J."/>
            <person name="Mondo S."/>
            <person name="Nolan M."/>
            <person name="Ohm R."/>
            <person name="Pangilinan J."/>
            <person name="Park H.-J."/>
            <person name="Ramirez L."/>
            <person name="Alfaro M."/>
            <person name="Sun H."/>
            <person name="Tritt A."/>
            <person name="Yoshinaga Y."/>
            <person name="Zwiers L.-H."/>
            <person name="Turgeon B.G."/>
            <person name="Goodwin S.B."/>
            <person name="Spatafora J.W."/>
            <person name="Crous P.W."/>
            <person name="Grigoriev I.V."/>
        </authorList>
    </citation>
    <scope>NUCLEOTIDE SEQUENCE</scope>
    <source>
        <strain evidence="3">P77</strain>
    </source>
</reference>
<dbReference type="EMBL" id="ML975507">
    <property type="protein sequence ID" value="KAF1828701.1"/>
    <property type="molecule type" value="Genomic_DNA"/>
</dbReference>